<name>A0A238VBX2_HALEZ</name>
<dbReference type="Proteomes" id="UP000198297">
    <property type="component" value="Unassembled WGS sequence"/>
</dbReference>
<reference evidence="3" key="1">
    <citation type="submission" date="2017-06" db="EMBL/GenBank/DDBJ databases">
        <authorList>
            <person name="Varghese N."/>
            <person name="Submissions S."/>
        </authorList>
    </citation>
    <scope>NUCLEOTIDE SEQUENCE [LARGE SCALE GENOMIC DNA]</scope>
    <source>
        <strain evidence="3">DSM 19316</strain>
    </source>
</reference>
<feature type="region of interest" description="Disordered" evidence="1">
    <location>
        <begin position="1"/>
        <end position="36"/>
    </location>
</feature>
<sequence>MSATTPSVGIDHPTVVPANFDPDDDADDAAEDGDDV</sequence>
<evidence type="ECO:0000313" key="3">
    <source>
        <dbReference type="Proteomes" id="UP000198297"/>
    </source>
</evidence>
<protein>
    <submittedName>
        <fullName evidence="2">Uncharacterized protein</fullName>
    </submittedName>
</protein>
<dbReference type="AlphaFoldDB" id="A0A238VBX2"/>
<accession>A0A238VBX2</accession>
<evidence type="ECO:0000256" key="1">
    <source>
        <dbReference type="SAM" id="MobiDB-lite"/>
    </source>
</evidence>
<organism evidence="2 3">
    <name type="scientific">Halorubrum ezzemoulense</name>
    <name type="common">Halorubrum chaoviator</name>
    <dbReference type="NCBI Taxonomy" id="337243"/>
    <lineage>
        <taxon>Archaea</taxon>
        <taxon>Methanobacteriati</taxon>
        <taxon>Methanobacteriota</taxon>
        <taxon>Stenosarchaea group</taxon>
        <taxon>Halobacteria</taxon>
        <taxon>Halobacteriales</taxon>
        <taxon>Haloferacaceae</taxon>
        <taxon>Halorubrum</taxon>
    </lineage>
</organism>
<dbReference type="EMBL" id="FZNK01000001">
    <property type="protein sequence ID" value="SNR31654.1"/>
    <property type="molecule type" value="Genomic_DNA"/>
</dbReference>
<evidence type="ECO:0000313" key="2">
    <source>
        <dbReference type="EMBL" id="SNR31654.1"/>
    </source>
</evidence>
<proteinExistence type="predicted"/>
<feature type="compositionally biased region" description="Acidic residues" evidence="1">
    <location>
        <begin position="21"/>
        <end position="36"/>
    </location>
</feature>
<gene>
    <name evidence="2" type="ORF">SAMN06266787_1011231</name>
</gene>